<feature type="region of interest" description="Disordered" evidence="1">
    <location>
        <begin position="59"/>
        <end position="143"/>
    </location>
</feature>
<name>W2SP82_NECAM</name>
<dbReference type="EMBL" id="KI668908">
    <property type="protein sequence ID" value="ETN70681.1"/>
    <property type="molecule type" value="Genomic_DNA"/>
</dbReference>
<keyword evidence="3" id="KW-1185">Reference proteome</keyword>
<protein>
    <submittedName>
        <fullName evidence="2">Uncharacterized protein</fullName>
    </submittedName>
</protein>
<evidence type="ECO:0000313" key="2">
    <source>
        <dbReference type="EMBL" id="ETN70681.1"/>
    </source>
</evidence>
<dbReference type="GeneID" id="25344871"/>
<gene>
    <name evidence="2" type="ORF">NECAME_04839</name>
</gene>
<evidence type="ECO:0000313" key="3">
    <source>
        <dbReference type="Proteomes" id="UP000053676"/>
    </source>
</evidence>
<reference evidence="3" key="1">
    <citation type="journal article" date="2014" name="Nat. Genet.">
        <title>Genome of the human hookworm Necator americanus.</title>
        <authorList>
            <person name="Tang Y.T."/>
            <person name="Gao X."/>
            <person name="Rosa B.A."/>
            <person name="Abubucker S."/>
            <person name="Hallsworth-Pepin K."/>
            <person name="Martin J."/>
            <person name="Tyagi R."/>
            <person name="Heizer E."/>
            <person name="Zhang X."/>
            <person name="Bhonagiri-Palsikar V."/>
            <person name="Minx P."/>
            <person name="Warren W.C."/>
            <person name="Wang Q."/>
            <person name="Zhan B."/>
            <person name="Hotez P.J."/>
            <person name="Sternberg P.W."/>
            <person name="Dougall A."/>
            <person name="Gaze S.T."/>
            <person name="Mulvenna J."/>
            <person name="Sotillo J."/>
            <person name="Ranganathan S."/>
            <person name="Rabelo E.M."/>
            <person name="Wilson R.K."/>
            <person name="Felgner P.L."/>
            <person name="Bethony J."/>
            <person name="Hawdon J.M."/>
            <person name="Gasser R.B."/>
            <person name="Loukas A."/>
            <person name="Mitreva M."/>
        </authorList>
    </citation>
    <scope>NUCLEOTIDE SEQUENCE [LARGE SCALE GENOMIC DNA]</scope>
</reference>
<proteinExistence type="predicted"/>
<feature type="compositionally biased region" description="Basic residues" evidence="1">
    <location>
        <begin position="134"/>
        <end position="143"/>
    </location>
</feature>
<dbReference type="AlphaFoldDB" id="W2SP82"/>
<accession>W2SP82</accession>
<feature type="compositionally biased region" description="Low complexity" evidence="1">
    <location>
        <begin position="70"/>
        <end position="91"/>
    </location>
</feature>
<organism evidence="2 3">
    <name type="scientific">Necator americanus</name>
    <name type="common">Human hookworm</name>
    <dbReference type="NCBI Taxonomy" id="51031"/>
    <lineage>
        <taxon>Eukaryota</taxon>
        <taxon>Metazoa</taxon>
        <taxon>Ecdysozoa</taxon>
        <taxon>Nematoda</taxon>
        <taxon>Chromadorea</taxon>
        <taxon>Rhabditida</taxon>
        <taxon>Rhabditina</taxon>
        <taxon>Rhabditomorpha</taxon>
        <taxon>Strongyloidea</taxon>
        <taxon>Ancylostomatidae</taxon>
        <taxon>Bunostominae</taxon>
        <taxon>Necator</taxon>
    </lineage>
</organism>
<dbReference type="KEGG" id="nai:NECAME_04839"/>
<dbReference type="Proteomes" id="UP000053676">
    <property type="component" value="Unassembled WGS sequence"/>
</dbReference>
<evidence type="ECO:0000256" key="1">
    <source>
        <dbReference type="SAM" id="MobiDB-lite"/>
    </source>
</evidence>
<dbReference type="CTD" id="25344871"/>
<sequence length="143" mass="15602">MVRPPLRIIRNSALLDDHFQECAFVVEQKESSTATVLPQRTYATCCLTINLAQLTLHDENPKINGSSHLNNGSSTYTNSSSSENSDPPNHNGSNGTDEVSDDESEVLVDSNENVAVTDGIRMVDEKSGGEPSPKRRRNQSNAE</sequence>
<dbReference type="OrthoDB" id="5826976at2759"/>